<keyword evidence="1 2" id="KW-0732">Signal</keyword>
<dbReference type="CDD" id="cd13604">
    <property type="entry name" value="PBP2_TRAP_ketoacid_lactate_like"/>
    <property type="match status" value="1"/>
</dbReference>
<comment type="caution">
    <text evidence="3">The sequence shown here is derived from an EMBL/GenBank/DDBJ whole genome shotgun (WGS) entry which is preliminary data.</text>
</comment>
<dbReference type="Proteomes" id="UP001595799">
    <property type="component" value="Unassembled WGS sequence"/>
</dbReference>
<reference evidence="4" key="1">
    <citation type="journal article" date="2019" name="Int. J. Syst. Evol. Microbiol.">
        <title>The Global Catalogue of Microorganisms (GCM) 10K type strain sequencing project: providing services to taxonomists for standard genome sequencing and annotation.</title>
        <authorList>
            <consortium name="The Broad Institute Genomics Platform"/>
            <consortium name="The Broad Institute Genome Sequencing Center for Infectious Disease"/>
            <person name="Wu L."/>
            <person name="Ma J."/>
        </authorList>
    </citation>
    <scope>NUCLEOTIDE SEQUENCE [LARGE SCALE GENOMIC DNA]</scope>
    <source>
        <strain evidence="4">CECT 8472</strain>
    </source>
</reference>
<dbReference type="InterPro" id="IPR018389">
    <property type="entry name" value="DctP_fam"/>
</dbReference>
<accession>A0ABV8URT1</accession>
<dbReference type="RefSeq" id="WP_382423671.1">
    <property type="nucleotide sequence ID" value="NZ_JBHSCW010000011.1"/>
</dbReference>
<keyword evidence="4" id="KW-1185">Reference proteome</keyword>
<dbReference type="PANTHER" id="PTHR33376:SF5">
    <property type="entry name" value="EXTRACYTOPLASMIC SOLUTE RECEPTOR PROTEIN"/>
    <property type="match status" value="1"/>
</dbReference>
<name>A0ABV8URT1_9PROT</name>
<dbReference type="InterPro" id="IPR026289">
    <property type="entry name" value="SBP_TakP-like"/>
</dbReference>
<evidence type="ECO:0000256" key="1">
    <source>
        <dbReference type="ARBA" id="ARBA00022729"/>
    </source>
</evidence>
<feature type="chain" id="PRO_5045180665" evidence="2">
    <location>
        <begin position="28"/>
        <end position="354"/>
    </location>
</feature>
<protein>
    <submittedName>
        <fullName evidence="3">TRAP transporter substrate-binding protein</fullName>
    </submittedName>
</protein>
<gene>
    <name evidence="3" type="ORF">ACFOW6_17240</name>
</gene>
<dbReference type="EMBL" id="JBHSCW010000011">
    <property type="protein sequence ID" value="MFC4353296.1"/>
    <property type="molecule type" value="Genomic_DNA"/>
</dbReference>
<evidence type="ECO:0000313" key="3">
    <source>
        <dbReference type="EMBL" id="MFC4353296.1"/>
    </source>
</evidence>
<organism evidence="3 4">
    <name type="scientific">Fodinicurvata halophila</name>
    <dbReference type="NCBI Taxonomy" id="1419723"/>
    <lineage>
        <taxon>Bacteria</taxon>
        <taxon>Pseudomonadati</taxon>
        <taxon>Pseudomonadota</taxon>
        <taxon>Alphaproteobacteria</taxon>
        <taxon>Rhodospirillales</taxon>
        <taxon>Rhodovibrionaceae</taxon>
        <taxon>Fodinicurvata</taxon>
    </lineage>
</organism>
<dbReference type="Gene3D" id="3.40.190.10">
    <property type="entry name" value="Periplasmic binding protein-like II"/>
    <property type="match status" value="1"/>
</dbReference>
<feature type="signal peptide" evidence="2">
    <location>
        <begin position="1"/>
        <end position="27"/>
    </location>
</feature>
<proteinExistence type="predicted"/>
<evidence type="ECO:0000256" key="2">
    <source>
        <dbReference type="SAM" id="SignalP"/>
    </source>
</evidence>
<evidence type="ECO:0000313" key="4">
    <source>
        <dbReference type="Proteomes" id="UP001595799"/>
    </source>
</evidence>
<dbReference type="Pfam" id="PF03480">
    <property type="entry name" value="DctP"/>
    <property type="match status" value="1"/>
</dbReference>
<dbReference type="PIRSF" id="PIRSF039026">
    <property type="entry name" value="SiaP"/>
    <property type="match status" value="1"/>
</dbReference>
<dbReference type="Gene3D" id="3.40.190.170">
    <property type="entry name" value="Bacterial extracellular solute-binding protein, family 7"/>
    <property type="match status" value="1"/>
</dbReference>
<sequence>MNSLTKNLIPAAAAAALAFGGATSAGAQGGPSELDVASTFPKNLTYLGEGGEKFADLLAEVTEGEITLNIHGDGDLVPALEVFNAVSQGSVQAGWDWIGYWGGTVPVAGLAGAMPFGPGPELFLGWMWEGGGLEILQDAYDEYNVQVLPCHLTAPEAGGWFNQEINSPEDFEGLTMRISGLGGKVLNKLGASTQLIPASELYVALERGRIDATEFSLPIIDDTLGFAEIADYYYFPGWHQPASWNSFIINQDVWNQYTQEEKDQFWAACKANIIWSMGSAPEAQADAIDKFEEEEGVEVKRFPDEVLDALRKASREVLEEEAANDPHFKEAYESLLAYMETAGRWQELQTLPKE</sequence>
<dbReference type="InterPro" id="IPR038404">
    <property type="entry name" value="TRAP_DctP_sf"/>
</dbReference>
<dbReference type="PANTHER" id="PTHR33376">
    <property type="match status" value="1"/>
</dbReference>